<proteinExistence type="predicted"/>
<dbReference type="Proteomes" id="UP000821865">
    <property type="component" value="Chromosome 7"/>
</dbReference>
<evidence type="ECO:0000313" key="2">
    <source>
        <dbReference type="Proteomes" id="UP000821865"/>
    </source>
</evidence>
<gene>
    <name evidence="1" type="ORF">HPB49_018584</name>
</gene>
<accession>A0ACB8CGS3</accession>
<comment type="caution">
    <text evidence="1">The sequence shown here is derived from an EMBL/GenBank/DDBJ whole genome shotgun (WGS) entry which is preliminary data.</text>
</comment>
<evidence type="ECO:0000313" key="1">
    <source>
        <dbReference type="EMBL" id="KAH7941929.1"/>
    </source>
</evidence>
<sequence>MSAVFCGPWKDEESSSRQAVANTSSNDTRAYTIQVSTYQMCLLMLFNSRDKMSYDEIASETEIPEKDLIRALSSLCTGKASERVLTKTPDTAEVQRDNVFAVNGAFMSSRQIVKIQSCQKDSADTEYDKSLVANLGQERKYMIEAAIVRIMKTRKKLSHNDLVIEVMNQLRARFTPSSATLKKVVDDLIGREYLERATEDPGVYIYMP</sequence>
<organism evidence="1 2">
    <name type="scientific">Dermacentor silvarum</name>
    <name type="common">Tick</name>
    <dbReference type="NCBI Taxonomy" id="543639"/>
    <lineage>
        <taxon>Eukaryota</taxon>
        <taxon>Metazoa</taxon>
        <taxon>Ecdysozoa</taxon>
        <taxon>Arthropoda</taxon>
        <taxon>Chelicerata</taxon>
        <taxon>Arachnida</taxon>
        <taxon>Acari</taxon>
        <taxon>Parasitiformes</taxon>
        <taxon>Ixodida</taxon>
        <taxon>Ixodoidea</taxon>
        <taxon>Ixodidae</taxon>
        <taxon>Rhipicephalinae</taxon>
        <taxon>Dermacentor</taxon>
    </lineage>
</organism>
<protein>
    <submittedName>
        <fullName evidence="1">Uncharacterized protein</fullName>
    </submittedName>
</protein>
<name>A0ACB8CGS3_DERSI</name>
<reference evidence="1" key="1">
    <citation type="submission" date="2020-05" db="EMBL/GenBank/DDBJ databases">
        <title>Large-scale comparative analyses of tick genomes elucidate their genetic diversity and vector capacities.</title>
        <authorList>
            <person name="Jia N."/>
            <person name="Wang J."/>
            <person name="Shi W."/>
            <person name="Du L."/>
            <person name="Sun Y."/>
            <person name="Zhan W."/>
            <person name="Jiang J."/>
            <person name="Wang Q."/>
            <person name="Zhang B."/>
            <person name="Ji P."/>
            <person name="Sakyi L.B."/>
            <person name="Cui X."/>
            <person name="Yuan T."/>
            <person name="Jiang B."/>
            <person name="Yang W."/>
            <person name="Lam T.T.-Y."/>
            <person name="Chang Q."/>
            <person name="Ding S."/>
            <person name="Wang X."/>
            <person name="Zhu J."/>
            <person name="Ruan X."/>
            <person name="Zhao L."/>
            <person name="Wei J."/>
            <person name="Que T."/>
            <person name="Du C."/>
            <person name="Cheng J."/>
            <person name="Dai P."/>
            <person name="Han X."/>
            <person name="Huang E."/>
            <person name="Gao Y."/>
            <person name="Liu J."/>
            <person name="Shao H."/>
            <person name="Ye R."/>
            <person name="Li L."/>
            <person name="Wei W."/>
            <person name="Wang X."/>
            <person name="Wang C."/>
            <person name="Yang T."/>
            <person name="Huo Q."/>
            <person name="Li W."/>
            <person name="Guo W."/>
            <person name="Chen H."/>
            <person name="Zhou L."/>
            <person name="Ni X."/>
            <person name="Tian J."/>
            <person name="Zhou Y."/>
            <person name="Sheng Y."/>
            <person name="Liu T."/>
            <person name="Pan Y."/>
            <person name="Xia L."/>
            <person name="Li J."/>
            <person name="Zhao F."/>
            <person name="Cao W."/>
        </authorList>
    </citation>
    <scope>NUCLEOTIDE SEQUENCE</scope>
    <source>
        <strain evidence="1">Dsil-2018</strain>
    </source>
</reference>
<dbReference type="EMBL" id="CM023476">
    <property type="protein sequence ID" value="KAH7941929.1"/>
    <property type="molecule type" value="Genomic_DNA"/>
</dbReference>
<keyword evidence="2" id="KW-1185">Reference proteome</keyword>